<dbReference type="SMART" id="SM00338">
    <property type="entry name" value="BRLZ"/>
    <property type="match status" value="1"/>
</dbReference>
<dbReference type="InterPro" id="IPR004827">
    <property type="entry name" value="bZIP"/>
</dbReference>
<keyword evidence="1" id="KW-0285">Flavoprotein</keyword>
<evidence type="ECO:0000256" key="2">
    <source>
        <dbReference type="ARBA" id="ARBA00022643"/>
    </source>
</evidence>
<dbReference type="InterPro" id="IPR000014">
    <property type="entry name" value="PAS"/>
</dbReference>
<accession>A0A126WVP0</accession>
<dbReference type="InterPro" id="IPR035965">
    <property type="entry name" value="PAS-like_dom_sf"/>
</dbReference>
<dbReference type="AlphaFoldDB" id="A0A126WVP0"/>
<sequence length="373" mass="42272">MQATSSEELQDCDFLRHGHHQSDAVLLSGKYNNGRISFLNSDADRIKKITTFKCESGDHMRISNGKSESLQNISSDDDDNADVMDEKRNRSEETGTDGGLSDPKAQDSVDKRRERNRLLARKTRQRKKVFYEALQRQVAQLVKENEILRGIVQTKKMSDKNHVLPLALSEDPSTISIPTNAVPGIVLEKADYRLVSAIQASQRAFVITNPGLQDNPIIFASKGFLDLTRYRIEHVLGKNCRFLQGPGTDKRQVDALRKGILCGVDTTVTLLNYRADGTTFYNQVFVAPLRDKNHKIVNYVGILMEVEVQLIDVAATKKMMIPVKAEKKDCKDEEADHLEQLDYESLETLKAPMKPQSNKRRLEEEPFDFDDFL</sequence>
<dbReference type="NCBIfam" id="TIGR00229">
    <property type="entry name" value="sensory_box"/>
    <property type="match status" value="1"/>
</dbReference>
<dbReference type="InterPro" id="IPR001610">
    <property type="entry name" value="PAC"/>
</dbReference>
<dbReference type="GO" id="GO:0003700">
    <property type="term" value="F:DNA-binding transcription factor activity"/>
    <property type="evidence" value="ECO:0007669"/>
    <property type="project" value="InterPro"/>
</dbReference>
<organism evidence="6">
    <name type="scientific">Mallomonas sp. BC-2016</name>
    <dbReference type="NCBI Taxonomy" id="1802913"/>
    <lineage>
        <taxon>Eukaryota</taxon>
        <taxon>Sar</taxon>
        <taxon>Stramenopiles</taxon>
        <taxon>Ochrophyta</taxon>
        <taxon>Synurophyceae</taxon>
        <taxon>Synurales</taxon>
        <taxon>Mallomonadaceae</taxon>
        <taxon>Mallomonas</taxon>
    </lineage>
</organism>
<reference evidence="6" key="1">
    <citation type="journal article" date="2016" name="Proc. Natl. Acad. Sci. U.S.A.">
        <title>Functional and topological diversity of LOV domain photoreceptors.</title>
        <authorList>
            <person name="Glantz S.T."/>
            <person name="Carpenter E.J."/>
            <person name="Melkonian M."/>
            <person name="Gardner K.H."/>
            <person name="Boyden E.S."/>
            <person name="Wong G.K."/>
            <person name="Chow B.Y."/>
        </authorList>
    </citation>
    <scope>NUCLEOTIDE SEQUENCE</scope>
    <source>
        <strain evidence="6">BOGT_2050304</strain>
    </source>
</reference>
<keyword evidence="3" id="KW-0157">Chromophore</keyword>
<evidence type="ECO:0000259" key="5">
    <source>
        <dbReference type="PROSITE" id="PS50217"/>
    </source>
</evidence>
<protein>
    <submittedName>
        <fullName evidence="6">Putative LOV domain-containing protein</fullName>
    </submittedName>
</protein>
<dbReference type="Pfam" id="PF13426">
    <property type="entry name" value="PAS_9"/>
    <property type="match status" value="1"/>
</dbReference>
<feature type="compositionally biased region" description="Polar residues" evidence="4">
    <location>
        <begin position="64"/>
        <end position="74"/>
    </location>
</feature>
<feature type="region of interest" description="Disordered" evidence="4">
    <location>
        <begin position="346"/>
        <end position="373"/>
    </location>
</feature>
<dbReference type="SUPFAM" id="SSF57959">
    <property type="entry name" value="Leucine zipper domain"/>
    <property type="match status" value="1"/>
</dbReference>
<dbReference type="EMBL" id="KU698353">
    <property type="protein sequence ID" value="AML76516.1"/>
    <property type="molecule type" value="mRNA"/>
</dbReference>
<dbReference type="SMART" id="SM00086">
    <property type="entry name" value="PAC"/>
    <property type="match status" value="1"/>
</dbReference>
<dbReference type="CDD" id="cd00130">
    <property type="entry name" value="PAS"/>
    <property type="match status" value="1"/>
</dbReference>
<feature type="compositionally biased region" description="Basic and acidic residues" evidence="4">
    <location>
        <begin position="84"/>
        <end position="93"/>
    </location>
</feature>
<dbReference type="Gene3D" id="1.20.5.170">
    <property type="match status" value="1"/>
</dbReference>
<feature type="compositionally biased region" description="Basic and acidic residues" evidence="4">
    <location>
        <begin position="104"/>
        <end position="117"/>
    </location>
</feature>
<dbReference type="InterPro" id="IPR046347">
    <property type="entry name" value="bZIP_sf"/>
</dbReference>
<feature type="domain" description="BZIP" evidence="5">
    <location>
        <begin position="106"/>
        <end position="149"/>
    </location>
</feature>
<dbReference type="PROSITE" id="PS50217">
    <property type="entry name" value="BZIP"/>
    <property type="match status" value="1"/>
</dbReference>
<name>A0A126WVP0_9STRA</name>
<dbReference type="PANTHER" id="PTHR47429">
    <property type="entry name" value="PROTEIN TWIN LOV 1"/>
    <property type="match status" value="1"/>
</dbReference>
<evidence type="ECO:0000256" key="1">
    <source>
        <dbReference type="ARBA" id="ARBA00022630"/>
    </source>
</evidence>
<dbReference type="Pfam" id="PF07716">
    <property type="entry name" value="bZIP_2"/>
    <property type="match status" value="1"/>
</dbReference>
<evidence type="ECO:0000256" key="3">
    <source>
        <dbReference type="ARBA" id="ARBA00022991"/>
    </source>
</evidence>
<keyword evidence="2" id="KW-0288">FMN</keyword>
<evidence type="ECO:0000313" key="6">
    <source>
        <dbReference type="EMBL" id="AML76516.1"/>
    </source>
</evidence>
<feature type="region of interest" description="Disordered" evidence="4">
    <location>
        <begin position="58"/>
        <end position="119"/>
    </location>
</feature>
<proteinExistence type="evidence at transcript level"/>
<evidence type="ECO:0000256" key="4">
    <source>
        <dbReference type="SAM" id="MobiDB-lite"/>
    </source>
</evidence>
<dbReference type="CDD" id="cd14809">
    <property type="entry name" value="bZIP_AUREO-like"/>
    <property type="match status" value="1"/>
</dbReference>
<dbReference type="Gene3D" id="3.30.450.20">
    <property type="entry name" value="PAS domain"/>
    <property type="match status" value="1"/>
</dbReference>
<dbReference type="SUPFAM" id="SSF55785">
    <property type="entry name" value="PYP-like sensor domain (PAS domain)"/>
    <property type="match status" value="1"/>
</dbReference>
<dbReference type="PANTHER" id="PTHR47429:SF2">
    <property type="entry name" value="PROTEIN TWIN LOV 1"/>
    <property type="match status" value="1"/>
</dbReference>
<dbReference type="GO" id="GO:0005634">
    <property type="term" value="C:nucleus"/>
    <property type="evidence" value="ECO:0007669"/>
    <property type="project" value="TreeGrafter"/>
</dbReference>